<evidence type="ECO:0000313" key="1">
    <source>
        <dbReference type="EMBL" id="DAE22614.1"/>
    </source>
</evidence>
<dbReference type="EMBL" id="BK015735">
    <property type="protein sequence ID" value="DAE22614.1"/>
    <property type="molecule type" value="Genomic_DNA"/>
</dbReference>
<reference evidence="1" key="1">
    <citation type="journal article" date="2021" name="Proc. Natl. Acad. Sci. U.S.A.">
        <title>A Catalog of Tens of Thousands of Viruses from Human Metagenomes Reveals Hidden Associations with Chronic Diseases.</title>
        <authorList>
            <person name="Tisza M.J."/>
            <person name="Buck C.B."/>
        </authorList>
    </citation>
    <scope>NUCLEOTIDE SEQUENCE</scope>
    <source>
        <strain evidence="1">Ct5co22</strain>
    </source>
</reference>
<accession>A0A8S5QTV1</accession>
<name>A0A8S5QTV1_9CAUD</name>
<protein>
    <submittedName>
        <fullName evidence="1">Uncharacterized protein</fullName>
    </submittedName>
</protein>
<proteinExistence type="predicted"/>
<sequence>MLPPISRLRLLLWACASSDAALISAAVTP</sequence>
<organism evidence="1">
    <name type="scientific">Siphoviridae sp. ct5co22</name>
    <dbReference type="NCBI Taxonomy" id="2826294"/>
    <lineage>
        <taxon>Viruses</taxon>
        <taxon>Duplodnaviria</taxon>
        <taxon>Heunggongvirae</taxon>
        <taxon>Uroviricota</taxon>
        <taxon>Caudoviricetes</taxon>
    </lineage>
</organism>